<dbReference type="EMBL" id="JAWDIP010000004">
    <property type="protein sequence ID" value="MDY0396271.1"/>
    <property type="molecule type" value="Genomic_DNA"/>
</dbReference>
<keyword evidence="5 6" id="KW-0472">Membrane</keyword>
<dbReference type="InterPro" id="IPR014257">
    <property type="entry name" value="Cyt_c_oxidase_su4_bacillaceae"/>
</dbReference>
<reference evidence="7 8" key="1">
    <citation type="submission" date="2023-10" db="EMBL/GenBank/DDBJ databases">
        <title>Virgibacillus halophilus 5B73C genome.</title>
        <authorList>
            <person name="Miliotis G."/>
            <person name="Sengupta P."/>
            <person name="Hameed A."/>
            <person name="Chuvochina M."/>
            <person name="Mcdonagh F."/>
            <person name="Simpson A.C."/>
            <person name="Singh N.K."/>
            <person name="Rekha P.D."/>
            <person name="Raman K."/>
            <person name="Hugenholtz P."/>
            <person name="Venkateswaran K."/>
        </authorList>
    </citation>
    <scope>NUCLEOTIDE SEQUENCE [LARGE SCALE GENOMIC DNA]</scope>
    <source>
        <strain evidence="7 8">5B73C</strain>
    </source>
</reference>
<evidence type="ECO:0000313" key="7">
    <source>
        <dbReference type="EMBL" id="MDY0396271.1"/>
    </source>
</evidence>
<feature type="transmembrane region" description="Helical" evidence="6">
    <location>
        <begin position="85"/>
        <end position="106"/>
    </location>
</feature>
<sequence length="107" mass="12287">MTDNTNTNKVSEYQKLKNKEEMKRHLISFAMMIAATLIAFAIVATDIMSKMYAVPVLILLAVIQVGFQFYYFMHLKEKGHDMPSLMIYGGIWVAFMTVLTLGAITWW</sequence>
<dbReference type="RefSeq" id="WP_390352949.1">
    <property type="nucleotide sequence ID" value="NZ_JBHUIZ010000003.1"/>
</dbReference>
<name>A0ABU5CAB7_9BACI</name>
<evidence type="ECO:0000256" key="3">
    <source>
        <dbReference type="ARBA" id="ARBA00022692"/>
    </source>
</evidence>
<dbReference type="Pfam" id="PF03626">
    <property type="entry name" value="COX4_pro"/>
    <property type="match status" value="1"/>
</dbReference>
<comment type="subcellular location">
    <subcellularLocation>
        <location evidence="1">Cell membrane</location>
        <topology evidence="1">Multi-pass membrane protein</topology>
    </subcellularLocation>
</comment>
<evidence type="ECO:0000256" key="4">
    <source>
        <dbReference type="ARBA" id="ARBA00022989"/>
    </source>
</evidence>
<feature type="transmembrane region" description="Helical" evidence="6">
    <location>
        <begin position="26"/>
        <end position="45"/>
    </location>
</feature>
<feature type="transmembrane region" description="Helical" evidence="6">
    <location>
        <begin position="51"/>
        <end position="73"/>
    </location>
</feature>
<gene>
    <name evidence="7" type="primary">ctaF</name>
    <name evidence="7" type="ORF">RWE15_20355</name>
</gene>
<organism evidence="7 8">
    <name type="scientific">Tigheibacillus halophilus</name>
    <dbReference type="NCBI Taxonomy" id="361280"/>
    <lineage>
        <taxon>Bacteria</taxon>
        <taxon>Bacillati</taxon>
        <taxon>Bacillota</taxon>
        <taxon>Bacilli</taxon>
        <taxon>Bacillales</taxon>
        <taxon>Bacillaceae</taxon>
        <taxon>Tigheibacillus</taxon>
    </lineage>
</organism>
<evidence type="ECO:0000256" key="5">
    <source>
        <dbReference type="ARBA" id="ARBA00023136"/>
    </source>
</evidence>
<dbReference type="NCBIfam" id="TIGR02908">
    <property type="entry name" value="CoxD_Bacillus"/>
    <property type="match status" value="1"/>
</dbReference>
<proteinExistence type="predicted"/>
<dbReference type="InterPro" id="IPR005171">
    <property type="entry name" value="Cyt_c_oxidase_su4_prok"/>
</dbReference>
<keyword evidence="2" id="KW-1003">Cell membrane</keyword>
<dbReference type="Proteomes" id="UP001281447">
    <property type="component" value="Unassembled WGS sequence"/>
</dbReference>
<evidence type="ECO:0000313" key="8">
    <source>
        <dbReference type="Proteomes" id="UP001281447"/>
    </source>
</evidence>
<comment type="caution">
    <text evidence="7">The sequence shown here is derived from an EMBL/GenBank/DDBJ whole genome shotgun (WGS) entry which is preliminary data.</text>
</comment>
<evidence type="ECO:0000256" key="6">
    <source>
        <dbReference type="SAM" id="Phobius"/>
    </source>
</evidence>
<protein>
    <submittedName>
        <fullName evidence="7">Cytochrome c oxidase subunit IVB</fullName>
    </submittedName>
</protein>
<evidence type="ECO:0000256" key="1">
    <source>
        <dbReference type="ARBA" id="ARBA00004651"/>
    </source>
</evidence>
<keyword evidence="3 6" id="KW-0812">Transmembrane</keyword>
<evidence type="ECO:0000256" key="2">
    <source>
        <dbReference type="ARBA" id="ARBA00022475"/>
    </source>
</evidence>
<accession>A0ABU5CAB7</accession>
<keyword evidence="8" id="KW-1185">Reference proteome</keyword>
<keyword evidence="4 6" id="KW-1133">Transmembrane helix</keyword>